<dbReference type="HOGENOM" id="CLU_1603248_0_0_1"/>
<feature type="compositionally biased region" description="Low complexity" evidence="1">
    <location>
        <begin position="141"/>
        <end position="157"/>
    </location>
</feature>
<protein>
    <submittedName>
        <fullName evidence="2">Uncharacterized protein</fullName>
    </submittedName>
</protein>
<dbReference type="VEuPathDB" id="FungiDB:F503_01688"/>
<gene>
    <name evidence="2" type="ORF">F503_01688</name>
</gene>
<dbReference type="EMBL" id="KE148183">
    <property type="protein sequence ID" value="EPE02250.1"/>
    <property type="molecule type" value="Genomic_DNA"/>
</dbReference>
<sequence length="166" mass="18992">MLSPIAPVSQTPPIIPPLAFTPSGAHSYATPWASPWSMQPPDPAVLALMARSQGLPPSTYYMPIMSGHRRGGPERHSVEEWMLSEGLPNSRVREVSTSTESASWAHMQQEQQGQQDQQNLQARYSRHERHGWHQHYREPQHQNQLQLQPQQLQQLQHVSRENNRTL</sequence>
<evidence type="ECO:0000256" key="1">
    <source>
        <dbReference type="SAM" id="MobiDB-lite"/>
    </source>
</evidence>
<proteinExistence type="predicted"/>
<dbReference type="Proteomes" id="UP000016923">
    <property type="component" value="Unassembled WGS sequence"/>
</dbReference>
<organism evidence="2 3">
    <name type="scientific">Ophiostoma piceae (strain UAMH 11346)</name>
    <name type="common">Sap stain fungus</name>
    <dbReference type="NCBI Taxonomy" id="1262450"/>
    <lineage>
        <taxon>Eukaryota</taxon>
        <taxon>Fungi</taxon>
        <taxon>Dikarya</taxon>
        <taxon>Ascomycota</taxon>
        <taxon>Pezizomycotina</taxon>
        <taxon>Sordariomycetes</taxon>
        <taxon>Sordariomycetidae</taxon>
        <taxon>Ophiostomatales</taxon>
        <taxon>Ophiostomataceae</taxon>
        <taxon>Ophiostoma</taxon>
    </lineage>
</organism>
<evidence type="ECO:0000313" key="2">
    <source>
        <dbReference type="EMBL" id="EPE02250.1"/>
    </source>
</evidence>
<feature type="compositionally biased region" description="Basic residues" evidence="1">
    <location>
        <begin position="124"/>
        <end position="134"/>
    </location>
</feature>
<evidence type="ECO:0000313" key="3">
    <source>
        <dbReference type="Proteomes" id="UP000016923"/>
    </source>
</evidence>
<name>S3CNW1_OPHP1</name>
<accession>S3CNW1</accession>
<dbReference type="AlphaFoldDB" id="S3CNW1"/>
<feature type="compositionally biased region" description="Low complexity" evidence="1">
    <location>
        <begin position="108"/>
        <end position="121"/>
    </location>
</feature>
<feature type="region of interest" description="Disordered" evidence="1">
    <location>
        <begin position="66"/>
        <end position="166"/>
    </location>
</feature>
<reference evidence="2 3" key="1">
    <citation type="journal article" date="2013" name="BMC Genomics">
        <title>The genome and transcriptome of the pine saprophyte Ophiostoma piceae, and a comparison with the bark beetle-associated pine pathogen Grosmannia clavigera.</title>
        <authorList>
            <person name="Haridas S."/>
            <person name="Wang Y."/>
            <person name="Lim L."/>
            <person name="Massoumi Alamouti S."/>
            <person name="Jackman S."/>
            <person name="Docking R."/>
            <person name="Robertson G."/>
            <person name="Birol I."/>
            <person name="Bohlmann J."/>
            <person name="Breuil C."/>
        </authorList>
    </citation>
    <scope>NUCLEOTIDE SEQUENCE [LARGE SCALE GENOMIC DNA]</scope>
    <source>
        <strain evidence="2 3">UAMH 11346</strain>
    </source>
</reference>
<keyword evidence="3" id="KW-1185">Reference proteome</keyword>